<sequence length="37" mass="3816">MLLSSLINCVNFCICLYIGVLQKTALMLLAGEVGGGG</sequence>
<dbReference type="EMBL" id="JALD01000076">
    <property type="protein sequence ID" value="EUD09221.1"/>
    <property type="molecule type" value="Genomic_DNA"/>
</dbReference>
<evidence type="ECO:0000313" key="2">
    <source>
        <dbReference type="Proteomes" id="UP000022311"/>
    </source>
</evidence>
<organism evidence="1 2">
    <name type="scientific">Providencia alcalifaciens 205/92</name>
    <dbReference type="NCBI Taxonomy" id="1256988"/>
    <lineage>
        <taxon>Bacteria</taxon>
        <taxon>Pseudomonadati</taxon>
        <taxon>Pseudomonadota</taxon>
        <taxon>Gammaproteobacteria</taxon>
        <taxon>Enterobacterales</taxon>
        <taxon>Morganellaceae</taxon>
        <taxon>Providencia</taxon>
    </lineage>
</organism>
<comment type="caution">
    <text evidence="1">The sequence shown here is derived from an EMBL/GenBank/DDBJ whole genome shotgun (WGS) entry which is preliminary data.</text>
</comment>
<feature type="non-terminal residue" evidence="1">
    <location>
        <position position="37"/>
    </location>
</feature>
<proteinExistence type="predicted"/>
<accession>A0AAV3M079</accession>
<protein>
    <submittedName>
        <fullName evidence="1">Uncharacterized protein</fullName>
    </submittedName>
</protein>
<dbReference type="Proteomes" id="UP000022311">
    <property type="component" value="Unassembled WGS sequence"/>
</dbReference>
<reference evidence="1 2" key="1">
    <citation type="submission" date="2014-01" db="EMBL/GenBank/DDBJ databases">
        <authorList>
            <person name="Durkin A.S."/>
            <person name="McCorrison J."/>
            <person name="Torralba M."/>
            <person name="Gillis M."/>
            <person name="Haft D.H."/>
            <person name="Methe B."/>
            <person name="Sutton G."/>
            <person name="Nelson K.E."/>
        </authorList>
    </citation>
    <scope>NUCLEOTIDE SEQUENCE [LARGE SCALE GENOMIC DNA]</scope>
    <source>
        <strain evidence="1 2">205/92</strain>
    </source>
</reference>
<dbReference type="AlphaFoldDB" id="A0AAV3M079"/>
<evidence type="ECO:0000313" key="1">
    <source>
        <dbReference type="EMBL" id="EUD09221.1"/>
    </source>
</evidence>
<gene>
    <name evidence="1" type="ORF">HMPREF1563_2931</name>
</gene>
<name>A0AAV3M079_9GAMM</name>